<feature type="transmembrane region" description="Helical" evidence="1">
    <location>
        <begin position="214"/>
        <end position="238"/>
    </location>
</feature>
<accession>A0A174M888</accession>
<dbReference type="STRING" id="39482.ERS852491_04792"/>
<protein>
    <submittedName>
        <fullName evidence="2">Uncharacterized protein</fullName>
    </submittedName>
</protein>
<feature type="transmembrane region" description="Helical" evidence="1">
    <location>
        <begin position="304"/>
        <end position="325"/>
    </location>
</feature>
<organism evidence="2 3">
    <name type="scientific">Faecalicatena contorta</name>
    <dbReference type="NCBI Taxonomy" id="39482"/>
    <lineage>
        <taxon>Bacteria</taxon>
        <taxon>Bacillati</taxon>
        <taxon>Bacillota</taxon>
        <taxon>Clostridia</taxon>
        <taxon>Lachnospirales</taxon>
        <taxon>Lachnospiraceae</taxon>
        <taxon>Faecalicatena</taxon>
    </lineage>
</organism>
<keyword evidence="1" id="KW-0472">Membrane</keyword>
<feature type="transmembrane region" description="Helical" evidence="1">
    <location>
        <begin position="84"/>
        <end position="103"/>
    </location>
</feature>
<gene>
    <name evidence="2" type="ORF">ERS852491_04792</name>
</gene>
<feature type="transmembrane region" description="Helical" evidence="1">
    <location>
        <begin position="250"/>
        <end position="270"/>
    </location>
</feature>
<keyword evidence="1" id="KW-1133">Transmembrane helix</keyword>
<dbReference type="OrthoDB" id="116789at2"/>
<proteinExistence type="predicted"/>
<dbReference type="RefSeq" id="WP_055155187.1">
    <property type="nucleotide sequence ID" value="NZ_CYZU01000078.1"/>
</dbReference>
<sequence length="334" mass="38383">MTDRERELINRYVYEVTKRVPKEQRDEIELEMRELIGDILEELTLDQVFAKLGDPAVFARKYREDKNYVISPDYYDNYIWVMKIVLICVWTGMFISMVVQCVIDYRNVFYEIARFISGLMTGSVGAFGAVTLVFAFMERQKIKVELKKDKVWTSDMLNPIPDKKARISRGDCVASLVFIMIFAFILIFVPQFIGASFTDGNEVTRISLFNLDKWGMILPIFLVALMAAFVDEIIRLVAGCYCRTVMLSSVIANVIQVILAILVLKVFPIWNPNFVFELESNLSESLHWKNELINRWNAGLLSDIILGIIVFASAIEVGLTVYRTVRYGRDLGGR</sequence>
<dbReference type="AlphaFoldDB" id="A0A174M888"/>
<keyword evidence="1" id="KW-0812">Transmembrane</keyword>
<feature type="transmembrane region" description="Helical" evidence="1">
    <location>
        <begin position="115"/>
        <end position="137"/>
    </location>
</feature>
<dbReference type="Proteomes" id="UP000095544">
    <property type="component" value="Unassembled WGS sequence"/>
</dbReference>
<evidence type="ECO:0000313" key="2">
    <source>
        <dbReference type="EMBL" id="CUP29959.1"/>
    </source>
</evidence>
<reference evidence="2 3" key="1">
    <citation type="submission" date="2015-09" db="EMBL/GenBank/DDBJ databases">
        <authorList>
            <consortium name="Pathogen Informatics"/>
        </authorList>
    </citation>
    <scope>NUCLEOTIDE SEQUENCE [LARGE SCALE GENOMIC DNA]</scope>
    <source>
        <strain evidence="2 3">2789STDY5834876</strain>
    </source>
</reference>
<dbReference type="EMBL" id="CYZU01000078">
    <property type="protein sequence ID" value="CUP29959.1"/>
    <property type="molecule type" value="Genomic_DNA"/>
</dbReference>
<name>A0A174M888_9FIRM</name>
<evidence type="ECO:0000256" key="1">
    <source>
        <dbReference type="SAM" id="Phobius"/>
    </source>
</evidence>
<evidence type="ECO:0000313" key="3">
    <source>
        <dbReference type="Proteomes" id="UP000095544"/>
    </source>
</evidence>
<feature type="transmembrane region" description="Helical" evidence="1">
    <location>
        <begin position="173"/>
        <end position="194"/>
    </location>
</feature>